<organism evidence="3 4">
    <name type="scientific">Hyphococcus flavus</name>
    <dbReference type="NCBI Taxonomy" id="1866326"/>
    <lineage>
        <taxon>Bacteria</taxon>
        <taxon>Pseudomonadati</taxon>
        <taxon>Pseudomonadota</taxon>
        <taxon>Alphaproteobacteria</taxon>
        <taxon>Parvularculales</taxon>
        <taxon>Parvularculaceae</taxon>
        <taxon>Hyphococcus</taxon>
    </lineage>
</organism>
<sequence length="434" mass="47930">MINALIIVHLWSLVVAGGAWILQRDGNGRVGAHFPAPNIWFLLIILCLLPGALYLIPLGNVVSIPTTEAFEVFSIQANEFSTDGMRPLSFLAAYIGLGVFLMGRTLWRWVRLQSLPLAPTAEPDIFATPEMIPPLTLSWPRRAVVLPKGFEAQEPLIRHERAHLRHNDAEVTLLLLLLQDIMLRNPGIIFLVRQWRLAIELRADRAATRNLTAPERKDYAAFLLNIQRPTTRHNETLPCPTARLNSTPHRHAKMRLIGIIEDESSDKKRRWSAAVLSTFFAASGIGLLSAGAKAYEAGANAGSGPDDYTLIDYVKQTALQMPGNCPGLIDDIKARGVKIEEKELMINGRPVPHLTLNLGTVVLNHDVRKDGSIHNPRVIDSTHPCFEANAKAGIAQWTAAPQEFAIKDAAVKLHFVISGATGEELNQQLFNIAQ</sequence>
<dbReference type="Pfam" id="PF05569">
    <property type="entry name" value="Peptidase_M56"/>
    <property type="match status" value="1"/>
</dbReference>
<evidence type="ECO:0000259" key="2">
    <source>
        <dbReference type="Pfam" id="PF05569"/>
    </source>
</evidence>
<evidence type="ECO:0000313" key="3">
    <source>
        <dbReference type="EMBL" id="WDI31455.1"/>
    </source>
</evidence>
<dbReference type="Gene3D" id="3.30.2420.10">
    <property type="entry name" value="TonB"/>
    <property type="match status" value="1"/>
</dbReference>
<accession>A0AAE9ZJ73</accession>
<dbReference type="Proteomes" id="UP001214043">
    <property type="component" value="Chromosome"/>
</dbReference>
<keyword evidence="4" id="KW-1185">Reference proteome</keyword>
<protein>
    <submittedName>
        <fullName evidence="3">M56 family metallopeptidase</fullName>
    </submittedName>
</protein>
<evidence type="ECO:0000313" key="4">
    <source>
        <dbReference type="Proteomes" id="UP001214043"/>
    </source>
</evidence>
<feature type="transmembrane region" description="Helical" evidence="1">
    <location>
        <begin position="88"/>
        <end position="107"/>
    </location>
</feature>
<gene>
    <name evidence="3" type="ORF">PUV54_16005</name>
</gene>
<dbReference type="KEGG" id="hfl:PUV54_16005"/>
<keyword evidence="1" id="KW-1133">Transmembrane helix</keyword>
<dbReference type="InterPro" id="IPR008756">
    <property type="entry name" value="Peptidase_M56"/>
</dbReference>
<reference evidence="3" key="1">
    <citation type="submission" date="2023-02" db="EMBL/GenBank/DDBJ databases">
        <title>Genome sequence of Hyphococcus flavus.</title>
        <authorList>
            <person name="Rong J.-C."/>
            <person name="Zhao Q."/>
            <person name="Yi M."/>
            <person name="Wu J.-Y."/>
        </authorList>
    </citation>
    <scope>NUCLEOTIDE SEQUENCE</scope>
    <source>
        <strain evidence="3">MCCC 1K03223</strain>
    </source>
</reference>
<dbReference type="RefSeq" id="WP_274493343.1">
    <property type="nucleotide sequence ID" value="NZ_CP118166.1"/>
</dbReference>
<proteinExistence type="predicted"/>
<feature type="transmembrane region" description="Helical" evidence="1">
    <location>
        <begin position="6"/>
        <end position="22"/>
    </location>
</feature>
<dbReference type="AlphaFoldDB" id="A0AAE9ZJ73"/>
<evidence type="ECO:0000256" key="1">
    <source>
        <dbReference type="SAM" id="Phobius"/>
    </source>
</evidence>
<dbReference type="EMBL" id="CP118166">
    <property type="protein sequence ID" value="WDI31455.1"/>
    <property type="molecule type" value="Genomic_DNA"/>
</dbReference>
<dbReference type="SUPFAM" id="SSF74653">
    <property type="entry name" value="TolA/TonB C-terminal domain"/>
    <property type="match status" value="1"/>
</dbReference>
<feature type="domain" description="Peptidase M56" evidence="2">
    <location>
        <begin position="131"/>
        <end position="237"/>
    </location>
</feature>
<keyword evidence="1" id="KW-0472">Membrane</keyword>
<feature type="transmembrane region" description="Helical" evidence="1">
    <location>
        <begin position="34"/>
        <end position="56"/>
    </location>
</feature>
<keyword evidence="1" id="KW-0812">Transmembrane</keyword>
<name>A0AAE9ZJ73_9PROT</name>